<dbReference type="EMBL" id="MZNU01000166">
    <property type="protein sequence ID" value="OWP03779.1"/>
    <property type="molecule type" value="Genomic_DNA"/>
</dbReference>
<keyword evidence="1" id="KW-0479">Metal-binding</keyword>
<feature type="compositionally biased region" description="Basic and acidic residues" evidence="5">
    <location>
        <begin position="489"/>
        <end position="499"/>
    </location>
</feature>
<dbReference type="GO" id="GO:0008270">
    <property type="term" value="F:zinc ion binding"/>
    <property type="evidence" value="ECO:0007669"/>
    <property type="project" value="UniProtKB-KW"/>
</dbReference>
<feature type="compositionally biased region" description="Basic and acidic residues" evidence="5">
    <location>
        <begin position="48"/>
        <end position="84"/>
    </location>
</feature>
<dbReference type="InParanoid" id="A0A218Z6T6"/>
<reference evidence="7 8" key="1">
    <citation type="submission" date="2017-04" db="EMBL/GenBank/DDBJ databases">
        <title>Draft genome sequence of Marssonina coronaria NL1: causal agent of apple blotch.</title>
        <authorList>
            <person name="Cheng Q."/>
        </authorList>
    </citation>
    <scope>NUCLEOTIDE SEQUENCE [LARGE SCALE GENOMIC DNA]</scope>
    <source>
        <strain evidence="7 8">NL1</strain>
    </source>
</reference>
<keyword evidence="3" id="KW-0862">Zinc</keyword>
<feature type="region of interest" description="Disordered" evidence="5">
    <location>
        <begin position="33"/>
        <end position="181"/>
    </location>
</feature>
<feature type="compositionally biased region" description="Acidic residues" evidence="5">
    <location>
        <begin position="478"/>
        <end position="488"/>
    </location>
</feature>
<feature type="compositionally biased region" description="Basic and acidic residues" evidence="5">
    <location>
        <begin position="237"/>
        <end position="248"/>
    </location>
</feature>
<dbReference type="Gene3D" id="3.30.40.10">
    <property type="entry name" value="Zinc/RING finger domain, C3HC4 (zinc finger)"/>
    <property type="match status" value="1"/>
</dbReference>
<dbReference type="AlphaFoldDB" id="A0A218Z6T6"/>
<dbReference type="PANTHER" id="PTHR14155">
    <property type="entry name" value="RING FINGER DOMAIN-CONTAINING"/>
    <property type="match status" value="1"/>
</dbReference>
<gene>
    <name evidence="7" type="ORF">B2J93_2624</name>
</gene>
<feature type="compositionally biased region" description="Low complexity" evidence="5">
    <location>
        <begin position="382"/>
        <end position="398"/>
    </location>
</feature>
<protein>
    <recommendedName>
        <fullName evidence="6">RING-type domain-containing protein</fullName>
    </recommendedName>
</protein>
<evidence type="ECO:0000256" key="4">
    <source>
        <dbReference type="PROSITE-ProRule" id="PRU00175"/>
    </source>
</evidence>
<feature type="region of interest" description="Disordered" evidence="5">
    <location>
        <begin position="473"/>
        <end position="499"/>
    </location>
</feature>
<dbReference type="OrthoDB" id="8062037at2759"/>
<evidence type="ECO:0000313" key="7">
    <source>
        <dbReference type="EMBL" id="OWP03779.1"/>
    </source>
</evidence>
<evidence type="ECO:0000256" key="2">
    <source>
        <dbReference type="ARBA" id="ARBA00022771"/>
    </source>
</evidence>
<feature type="compositionally biased region" description="Low complexity" evidence="5">
    <location>
        <begin position="114"/>
        <end position="126"/>
    </location>
</feature>
<proteinExistence type="predicted"/>
<dbReference type="Pfam" id="PF13639">
    <property type="entry name" value="zf-RING_2"/>
    <property type="match status" value="1"/>
</dbReference>
<dbReference type="SUPFAM" id="SSF57850">
    <property type="entry name" value="RING/U-box"/>
    <property type="match status" value="1"/>
</dbReference>
<keyword evidence="2 4" id="KW-0863">Zinc-finger</keyword>
<dbReference type="STRING" id="503106.A0A218Z6T6"/>
<dbReference type="PANTHER" id="PTHR14155:SF627">
    <property type="entry name" value="OS06G0192800 PROTEIN"/>
    <property type="match status" value="1"/>
</dbReference>
<evidence type="ECO:0000256" key="5">
    <source>
        <dbReference type="SAM" id="MobiDB-lite"/>
    </source>
</evidence>
<dbReference type="InterPro" id="IPR053238">
    <property type="entry name" value="RING-H2_zinc_finger"/>
</dbReference>
<feature type="compositionally biased region" description="Pro residues" evidence="5">
    <location>
        <begin position="273"/>
        <end position="284"/>
    </location>
</feature>
<dbReference type="InterPro" id="IPR013083">
    <property type="entry name" value="Znf_RING/FYVE/PHD"/>
</dbReference>
<feature type="compositionally biased region" description="Polar residues" evidence="5">
    <location>
        <begin position="922"/>
        <end position="936"/>
    </location>
</feature>
<feature type="compositionally biased region" description="Polar residues" evidence="5">
    <location>
        <begin position="745"/>
        <end position="767"/>
    </location>
</feature>
<name>A0A218Z6T6_9HELO</name>
<dbReference type="PROSITE" id="PS50089">
    <property type="entry name" value="ZF_RING_2"/>
    <property type="match status" value="1"/>
</dbReference>
<feature type="compositionally biased region" description="Gly residues" evidence="5">
    <location>
        <begin position="973"/>
        <end position="984"/>
    </location>
</feature>
<dbReference type="Proteomes" id="UP000242519">
    <property type="component" value="Unassembled WGS sequence"/>
</dbReference>
<evidence type="ECO:0000256" key="3">
    <source>
        <dbReference type="ARBA" id="ARBA00022833"/>
    </source>
</evidence>
<feature type="compositionally biased region" description="Low complexity" evidence="5">
    <location>
        <begin position="873"/>
        <end position="911"/>
    </location>
</feature>
<evidence type="ECO:0000259" key="6">
    <source>
        <dbReference type="PROSITE" id="PS50089"/>
    </source>
</evidence>
<evidence type="ECO:0000313" key="8">
    <source>
        <dbReference type="Proteomes" id="UP000242519"/>
    </source>
</evidence>
<feature type="compositionally biased region" description="Polar residues" evidence="5">
    <location>
        <begin position="820"/>
        <end position="835"/>
    </location>
</feature>
<accession>A0A218Z6T6</accession>
<feature type="domain" description="RING-type" evidence="6">
    <location>
        <begin position="643"/>
        <end position="691"/>
    </location>
</feature>
<feature type="region of interest" description="Disordered" evidence="5">
    <location>
        <begin position="382"/>
        <end position="414"/>
    </location>
</feature>
<comment type="caution">
    <text evidence="7">The sequence shown here is derived from an EMBL/GenBank/DDBJ whole genome shotgun (WGS) entry which is preliminary data.</text>
</comment>
<dbReference type="InterPro" id="IPR001841">
    <property type="entry name" value="Znf_RING"/>
</dbReference>
<feature type="region of interest" description="Disordered" evidence="5">
    <location>
        <begin position="745"/>
        <end position="993"/>
    </location>
</feature>
<feature type="compositionally biased region" description="Polar residues" evidence="5">
    <location>
        <begin position="850"/>
        <end position="872"/>
    </location>
</feature>
<keyword evidence="8" id="KW-1185">Reference proteome</keyword>
<organism evidence="7 8">
    <name type="scientific">Diplocarpon coronariae</name>
    <dbReference type="NCBI Taxonomy" id="2795749"/>
    <lineage>
        <taxon>Eukaryota</taxon>
        <taxon>Fungi</taxon>
        <taxon>Dikarya</taxon>
        <taxon>Ascomycota</taxon>
        <taxon>Pezizomycotina</taxon>
        <taxon>Leotiomycetes</taxon>
        <taxon>Helotiales</taxon>
        <taxon>Drepanopezizaceae</taxon>
        <taxon>Diplocarpon</taxon>
    </lineage>
</organism>
<feature type="region of interest" description="Disordered" evidence="5">
    <location>
        <begin position="193"/>
        <end position="342"/>
    </location>
</feature>
<evidence type="ECO:0000256" key="1">
    <source>
        <dbReference type="ARBA" id="ARBA00022723"/>
    </source>
</evidence>
<feature type="compositionally biased region" description="Polar residues" evidence="5">
    <location>
        <begin position="214"/>
        <end position="235"/>
    </location>
</feature>
<feature type="compositionally biased region" description="Low complexity" evidence="5">
    <location>
        <begin position="86"/>
        <end position="98"/>
    </location>
</feature>
<sequence>MPLSRPSIPPYRQDGLGSGLRYVGGRLVNLAGSGKTAFLARGTGRGGLTREEVEAESRGRDRCRQRQTEADRGRQRQTETDAEAKPSSPSPGLNPSLSMKPGPAAKARSGQVTGQGPPQDDTTPQPAQRNADSTRGHLTVSHHRSLTLRSTTGEAGVLVPGTERSSEPPGRRSTPLSYATVAVRAMDPMDYTMDDAAVGNQGAGNQGNQANDATSHSRQIQCQDPSRPQAQSTHPARSREARHYDPVHDSSSPWAYPANGNPHTHAPFRSPYAAPPSQPWPVPTFVPGNNWLGSASTGRPTFGDFSTGRPSFGDLPRDNGPAAASGVPDLPPFPGRDARPDFPVVPLPRPSDSWAAFQERYSAWPGSFDNYAAALTRNTAYLPTPSSSSSSSRPSLRPADQGHQQRGAVSQPVHAHLRVPSEAPPRSFHPPNFFEGAADLPRNTYPRLSRGTRIAARAAALYRQNGLDTDLFGRQPWESDEESTSDAELDARRRERDAAHREIDDERAMGAMRAALSAGKRLPTKIALASLETLNVDNLQGEEKSKPPLPRPARRLVSARGYPMVVGLALTRSHLTADRNLPGQTRDTALPTVVYKTMTKISPSIAWCCITSAQPPKMFFLLSYRASRPPQAAGPKANATLACIICYNEFGISNPEGQVEQPTRLPRCKHVFGDICIKKWFEDSDSCPYCRDKLPSELKRLNPGPPITMRMVHSERERMRARWEAQILAQQGLLSGFYNENSSARRASATPQATAAVSPYQQNTRGLQQMPRHTDGWDEYVPQNPGRYTPGDYHPDRRRQARGRLASGRAGHPGGRPTSVGGSARSNMQPVNLHQGSPRHFGAAAHPTPVTGTSRRATAIPRSSATHPQTPQNRASNHSPLSSSPHSPEAASPAVAVGSGVSASGRSGAESNAPLPRFGPRSSDTNPDRQQSQNPWEGNEGYGQAFVASAATMGQTASPEAPSRYSAQYGEASTGGEGGLGGAGFQLPSRWSP</sequence>